<proteinExistence type="predicted"/>
<organism evidence="1 2">
    <name type="scientific">Thermobifida alba</name>
    <name type="common">Thermomonospora alba</name>
    <dbReference type="NCBI Taxonomy" id="53522"/>
    <lineage>
        <taxon>Bacteria</taxon>
        <taxon>Bacillati</taxon>
        <taxon>Actinomycetota</taxon>
        <taxon>Actinomycetes</taxon>
        <taxon>Streptosporangiales</taxon>
        <taxon>Nocardiopsidaceae</taxon>
        <taxon>Thermobifida</taxon>
    </lineage>
</organism>
<dbReference type="RefSeq" id="WP_248592507.1">
    <property type="nucleotide sequence ID" value="NZ_BAABEB010000012.1"/>
</dbReference>
<sequence length="268" mass="28323">MGSLATVWERSAAAELSWVSPSGPVGVPVVPLVWEGRPCVALPFSQLALADTLTGGHAAFSVTDARALPEGSPAVAAAGPVRVSHDLSGDVFVGALLEQEVRKHPPTRRRAGGLLARRENWWWVPRVLVTLLDTVEERVLPPRSRPGDAVLVGARARRPTVDVVTASAWPAAPGSRIGLRGPDGGAPAAPAGDGYVFAHRHSPDFEEWERWHRRGVLAGAVLTVTDAAGAPAESVRPLGLWARLRAHRDLAGACRRGIAAAEARTGLR</sequence>
<name>A0ABY4L222_THEAE</name>
<keyword evidence="2" id="KW-1185">Reference proteome</keyword>
<accession>A0ABY4L222</accession>
<gene>
    <name evidence="1" type="ORF">FOF52_04140</name>
</gene>
<dbReference type="Proteomes" id="UP000832041">
    <property type="component" value="Chromosome"/>
</dbReference>
<dbReference type="EMBL" id="CP051627">
    <property type="protein sequence ID" value="UPT20255.1"/>
    <property type="molecule type" value="Genomic_DNA"/>
</dbReference>
<reference evidence="1 2" key="1">
    <citation type="submission" date="2020-04" db="EMBL/GenBank/DDBJ databases">
        <title>Thermobifida alba genome sequencing and assembly.</title>
        <authorList>
            <person name="Luzics S."/>
            <person name="Horvath B."/>
            <person name="Nagy I."/>
            <person name="Toth A."/>
            <person name="Nagy I."/>
            <person name="Kukolya J."/>
        </authorList>
    </citation>
    <scope>NUCLEOTIDE SEQUENCE [LARGE SCALE GENOMIC DNA]</scope>
    <source>
        <strain evidence="1 2">DSM 43795</strain>
    </source>
</reference>
<evidence type="ECO:0000313" key="1">
    <source>
        <dbReference type="EMBL" id="UPT20255.1"/>
    </source>
</evidence>
<protein>
    <submittedName>
        <fullName evidence="1">Uncharacterized protein</fullName>
    </submittedName>
</protein>
<evidence type="ECO:0000313" key="2">
    <source>
        <dbReference type="Proteomes" id="UP000832041"/>
    </source>
</evidence>